<dbReference type="EMBL" id="LAZR01049745">
    <property type="protein sequence ID" value="KKK88922.1"/>
    <property type="molecule type" value="Genomic_DNA"/>
</dbReference>
<sequence>MQWLIAGLAFTLLPIWRSGVHSRKEGVNFWQYMIDLNQEGYEPFGHPHIPYEEAVEQAREAYQRCGLSRRSEG</sequence>
<proteinExistence type="predicted"/>
<evidence type="ECO:0000313" key="1">
    <source>
        <dbReference type="EMBL" id="KKK88922.1"/>
    </source>
</evidence>
<comment type="caution">
    <text evidence="1">The sequence shown here is derived from an EMBL/GenBank/DDBJ whole genome shotgun (WGS) entry which is preliminary data.</text>
</comment>
<reference evidence="1" key="1">
    <citation type="journal article" date="2015" name="Nature">
        <title>Complex archaea that bridge the gap between prokaryotes and eukaryotes.</title>
        <authorList>
            <person name="Spang A."/>
            <person name="Saw J.H."/>
            <person name="Jorgensen S.L."/>
            <person name="Zaremba-Niedzwiedzka K."/>
            <person name="Martijn J."/>
            <person name="Lind A.E."/>
            <person name="van Eijk R."/>
            <person name="Schleper C."/>
            <person name="Guy L."/>
            <person name="Ettema T.J."/>
        </authorList>
    </citation>
    <scope>NUCLEOTIDE SEQUENCE</scope>
</reference>
<organism evidence="1">
    <name type="scientific">marine sediment metagenome</name>
    <dbReference type="NCBI Taxonomy" id="412755"/>
    <lineage>
        <taxon>unclassified sequences</taxon>
        <taxon>metagenomes</taxon>
        <taxon>ecological metagenomes</taxon>
    </lineage>
</organism>
<accession>A0A0F8Z581</accession>
<dbReference type="AlphaFoldDB" id="A0A0F8Z581"/>
<name>A0A0F8Z581_9ZZZZ</name>
<protein>
    <submittedName>
        <fullName evidence="1">Uncharacterized protein</fullName>
    </submittedName>
</protein>
<gene>
    <name evidence="1" type="ORF">LCGC14_2738330</name>
</gene>